<name>A0AAV5K9I3_9ROSI</name>
<evidence type="ECO:0000313" key="3">
    <source>
        <dbReference type="Proteomes" id="UP001054252"/>
    </source>
</evidence>
<keyword evidence="3" id="KW-1185">Reference proteome</keyword>
<evidence type="ECO:0000313" key="2">
    <source>
        <dbReference type="EMBL" id="GKV20471.1"/>
    </source>
</evidence>
<protein>
    <recommendedName>
        <fullName evidence="4">Cycloartenol synthase</fullName>
    </recommendedName>
</protein>
<accession>A0AAV5K9I3</accession>
<gene>
    <name evidence="2" type="ORF">SLEP1_g30595</name>
</gene>
<dbReference type="GO" id="GO:0016104">
    <property type="term" value="P:triterpenoid biosynthetic process"/>
    <property type="evidence" value="ECO:0007669"/>
    <property type="project" value="InterPro"/>
</dbReference>
<evidence type="ECO:0000256" key="1">
    <source>
        <dbReference type="ARBA" id="ARBA00009755"/>
    </source>
</evidence>
<dbReference type="PANTHER" id="PTHR11764">
    <property type="entry name" value="TERPENE CYCLASE/MUTASE FAMILY MEMBER"/>
    <property type="match status" value="1"/>
</dbReference>
<dbReference type="InterPro" id="IPR018333">
    <property type="entry name" value="Squalene_cyclase"/>
</dbReference>
<dbReference type="GO" id="GO:0005811">
    <property type="term" value="C:lipid droplet"/>
    <property type="evidence" value="ECO:0007669"/>
    <property type="project" value="InterPro"/>
</dbReference>
<dbReference type="EMBL" id="BPVZ01000055">
    <property type="protein sequence ID" value="GKV20471.1"/>
    <property type="molecule type" value="Genomic_DNA"/>
</dbReference>
<reference evidence="2 3" key="1">
    <citation type="journal article" date="2021" name="Commun. Biol.">
        <title>The genome of Shorea leprosula (Dipterocarpaceae) highlights the ecological relevance of drought in aseasonal tropical rainforests.</title>
        <authorList>
            <person name="Ng K.K.S."/>
            <person name="Kobayashi M.J."/>
            <person name="Fawcett J.A."/>
            <person name="Hatakeyama M."/>
            <person name="Paape T."/>
            <person name="Ng C.H."/>
            <person name="Ang C.C."/>
            <person name="Tnah L.H."/>
            <person name="Lee C.T."/>
            <person name="Nishiyama T."/>
            <person name="Sese J."/>
            <person name="O'Brien M.J."/>
            <person name="Copetti D."/>
            <person name="Mohd Noor M.I."/>
            <person name="Ong R.C."/>
            <person name="Putra M."/>
            <person name="Sireger I.Z."/>
            <person name="Indrioko S."/>
            <person name="Kosugi Y."/>
            <person name="Izuno A."/>
            <person name="Isagi Y."/>
            <person name="Lee S.L."/>
            <person name="Shimizu K.K."/>
        </authorList>
    </citation>
    <scope>NUCLEOTIDE SEQUENCE [LARGE SCALE GENOMIC DNA]</scope>
    <source>
        <strain evidence="2">214</strain>
    </source>
</reference>
<comment type="similarity">
    <text evidence="1">Belongs to the terpene cyclase/mutase family.</text>
</comment>
<sequence>MWRLKTAEGGNPWLRTLNNNVGRQVWEFNPELGSPDEKMEIDKAHRDFYNNQFEKKHSADLLMRIQVSMFNG</sequence>
<proteinExistence type="inferred from homology"/>
<organism evidence="2 3">
    <name type="scientific">Rubroshorea leprosula</name>
    <dbReference type="NCBI Taxonomy" id="152421"/>
    <lineage>
        <taxon>Eukaryota</taxon>
        <taxon>Viridiplantae</taxon>
        <taxon>Streptophyta</taxon>
        <taxon>Embryophyta</taxon>
        <taxon>Tracheophyta</taxon>
        <taxon>Spermatophyta</taxon>
        <taxon>Magnoliopsida</taxon>
        <taxon>eudicotyledons</taxon>
        <taxon>Gunneridae</taxon>
        <taxon>Pentapetalae</taxon>
        <taxon>rosids</taxon>
        <taxon>malvids</taxon>
        <taxon>Malvales</taxon>
        <taxon>Dipterocarpaceae</taxon>
        <taxon>Rubroshorea</taxon>
    </lineage>
</organism>
<dbReference type="PANTHER" id="PTHR11764:SF20">
    <property type="entry name" value="LANOSTEROL SYNTHASE"/>
    <property type="match status" value="1"/>
</dbReference>
<evidence type="ECO:0008006" key="4">
    <source>
        <dbReference type="Google" id="ProtNLM"/>
    </source>
</evidence>
<dbReference type="Proteomes" id="UP001054252">
    <property type="component" value="Unassembled WGS sequence"/>
</dbReference>
<dbReference type="AlphaFoldDB" id="A0AAV5K9I3"/>
<dbReference type="GO" id="GO:0031559">
    <property type="term" value="F:oxidosqualene cyclase activity"/>
    <property type="evidence" value="ECO:0007669"/>
    <property type="project" value="UniProtKB-ARBA"/>
</dbReference>
<comment type="caution">
    <text evidence="2">The sequence shown here is derived from an EMBL/GenBank/DDBJ whole genome shotgun (WGS) entry which is preliminary data.</text>
</comment>